<dbReference type="HOGENOM" id="CLU_567419_0_0_1"/>
<feature type="region of interest" description="Disordered" evidence="1">
    <location>
        <begin position="513"/>
        <end position="536"/>
    </location>
</feature>
<dbReference type="Gene3D" id="2.40.70.10">
    <property type="entry name" value="Acid Proteases"/>
    <property type="match status" value="1"/>
</dbReference>
<sequence length="536" mass="57795">MSNATCVFILVCLIVVVQGQNCSIPPLSLAIQNTTFSDGIAVNRGVQTLLGGQLLGLRLSLSQNNTRVRNARDCSVIPANFSACQGASGGVFNVANNSFTQVPLSKWNVSVVDRHPQDATIIYGYSSSEFPDSAATIDELPFEVWADANAANKSELALGPSSSFFQRLVEASWAPTRNFGIYHGSRSQNQARDGELVIGGIDVARFDASTPPQEFPIAAYGASTDCPLQVMLSDVVLTNVNGNFSLFKDPAARVPACIDTIQNAFTFTKAMYAEWAQLTQHIDYDGSNYTAQTYPADREPLIGHLTVTLSNGYTSVIPHYELVSQQRGSDAQGKYSVTNASRIMAAVQTGQGDLGVDVPLLGGTFLSQNYLRVDYDQNKFWLSKAIIDDSVSPSIETTCEQTSVVAGNSGQGASVSSASNDIGLKVGLPVAFVVVATGLFGFWLFKRRSNSIITGQTDTPKPFRKGFIFAAKSKSGSRRDTVDDQPISPDFRPREVSEVETIEKPMQLTTNTAEVDRFERWTAEPAELASPTGLGK</sequence>
<keyword evidence="3" id="KW-0732">Signal</keyword>
<accession>W3X4W6</accession>
<feature type="transmembrane region" description="Helical" evidence="2">
    <location>
        <begin position="426"/>
        <end position="445"/>
    </location>
</feature>
<keyword evidence="2" id="KW-0472">Membrane</keyword>
<dbReference type="EMBL" id="KI912112">
    <property type="protein sequence ID" value="ETS81100.1"/>
    <property type="molecule type" value="Genomic_DNA"/>
</dbReference>
<dbReference type="OrthoDB" id="5361565at2759"/>
<organism evidence="4 5">
    <name type="scientific">Pestalotiopsis fici (strain W106-1 / CGMCC3.15140)</name>
    <dbReference type="NCBI Taxonomy" id="1229662"/>
    <lineage>
        <taxon>Eukaryota</taxon>
        <taxon>Fungi</taxon>
        <taxon>Dikarya</taxon>
        <taxon>Ascomycota</taxon>
        <taxon>Pezizomycotina</taxon>
        <taxon>Sordariomycetes</taxon>
        <taxon>Xylariomycetidae</taxon>
        <taxon>Amphisphaeriales</taxon>
        <taxon>Sporocadaceae</taxon>
        <taxon>Pestalotiopsis</taxon>
    </lineage>
</organism>
<dbReference type="SUPFAM" id="SSF50630">
    <property type="entry name" value="Acid proteases"/>
    <property type="match status" value="1"/>
</dbReference>
<dbReference type="RefSeq" id="XP_007832874.1">
    <property type="nucleotide sequence ID" value="XM_007834683.1"/>
</dbReference>
<name>W3X4W6_PESFW</name>
<dbReference type="eggNOG" id="ENOG502SA90">
    <property type="taxonomic scope" value="Eukaryota"/>
</dbReference>
<protein>
    <recommendedName>
        <fullName evidence="6">Peptidase A1 domain-containing protein</fullName>
    </recommendedName>
</protein>
<feature type="chain" id="PRO_5004835760" description="Peptidase A1 domain-containing protein" evidence="3">
    <location>
        <begin position="20"/>
        <end position="536"/>
    </location>
</feature>
<keyword evidence="2" id="KW-1133">Transmembrane helix</keyword>
<dbReference type="InterPro" id="IPR021109">
    <property type="entry name" value="Peptidase_aspartic_dom_sf"/>
</dbReference>
<evidence type="ECO:0000256" key="1">
    <source>
        <dbReference type="SAM" id="MobiDB-lite"/>
    </source>
</evidence>
<keyword evidence="2" id="KW-0812">Transmembrane</keyword>
<evidence type="ECO:0008006" key="6">
    <source>
        <dbReference type="Google" id="ProtNLM"/>
    </source>
</evidence>
<proteinExistence type="predicted"/>
<reference evidence="5" key="1">
    <citation type="journal article" date="2015" name="BMC Genomics">
        <title>Genomic and transcriptomic analysis of the endophytic fungus Pestalotiopsis fici reveals its lifestyle and high potential for synthesis of natural products.</title>
        <authorList>
            <person name="Wang X."/>
            <person name="Zhang X."/>
            <person name="Liu L."/>
            <person name="Xiang M."/>
            <person name="Wang W."/>
            <person name="Sun X."/>
            <person name="Che Y."/>
            <person name="Guo L."/>
            <person name="Liu G."/>
            <person name="Guo L."/>
            <person name="Wang C."/>
            <person name="Yin W.B."/>
            <person name="Stadler M."/>
            <person name="Zhang X."/>
            <person name="Liu X."/>
        </authorList>
    </citation>
    <scope>NUCLEOTIDE SEQUENCE [LARGE SCALE GENOMIC DNA]</scope>
    <source>
        <strain evidence="5">W106-1 / CGMCC3.15140</strain>
    </source>
</reference>
<keyword evidence="5" id="KW-1185">Reference proteome</keyword>
<gene>
    <name evidence="4" type="ORF">PFICI_06102</name>
</gene>
<dbReference type="AlphaFoldDB" id="W3X4W6"/>
<evidence type="ECO:0000313" key="5">
    <source>
        <dbReference type="Proteomes" id="UP000030651"/>
    </source>
</evidence>
<feature type="signal peptide" evidence="3">
    <location>
        <begin position="1"/>
        <end position="19"/>
    </location>
</feature>
<dbReference type="OMA" id="KTAVWNE"/>
<dbReference type="InParanoid" id="W3X4W6"/>
<dbReference type="KEGG" id="pfy:PFICI_06102"/>
<evidence type="ECO:0000256" key="2">
    <source>
        <dbReference type="SAM" id="Phobius"/>
    </source>
</evidence>
<evidence type="ECO:0000256" key="3">
    <source>
        <dbReference type="SAM" id="SignalP"/>
    </source>
</evidence>
<dbReference type="Proteomes" id="UP000030651">
    <property type="component" value="Unassembled WGS sequence"/>
</dbReference>
<evidence type="ECO:0000313" key="4">
    <source>
        <dbReference type="EMBL" id="ETS81100.1"/>
    </source>
</evidence>
<dbReference type="GeneID" id="19271115"/>